<comment type="caution">
    <text evidence="1">The sequence shown here is derived from an EMBL/GenBank/DDBJ whole genome shotgun (WGS) entry which is preliminary data.</text>
</comment>
<feature type="non-terminal residue" evidence="1">
    <location>
        <position position="15"/>
    </location>
</feature>
<protein>
    <submittedName>
        <fullName evidence="1">Uncharacterized protein</fullName>
    </submittedName>
</protein>
<name>A0A8S3A3A1_9BILA</name>
<sequence>MAGLFSVQKRFQYFI</sequence>
<organism evidence="1 2">
    <name type="scientific">Didymodactylos carnosus</name>
    <dbReference type="NCBI Taxonomy" id="1234261"/>
    <lineage>
        <taxon>Eukaryota</taxon>
        <taxon>Metazoa</taxon>
        <taxon>Spiralia</taxon>
        <taxon>Gnathifera</taxon>
        <taxon>Rotifera</taxon>
        <taxon>Eurotatoria</taxon>
        <taxon>Bdelloidea</taxon>
        <taxon>Philodinida</taxon>
        <taxon>Philodinidae</taxon>
        <taxon>Didymodactylos</taxon>
    </lineage>
</organism>
<reference evidence="1" key="1">
    <citation type="submission" date="2021-02" db="EMBL/GenBank/DDBJ databases">
        <authorList>
            <person name="Nowell W R."/>
        </authorList>
    </citation>
    <scope>NUCLEOTIDE SEQUENCE</scope>
</reference>
<gene>
    <name evidence="1" type="ORF">SRO942_LOCUS50766</name>
</gene>
<proteinExistence type="predicted"/>
<dbReference type="Proteomes" id="UP000681722">
    <property type="component" value="Unassembled WGS sequence"/>
</dbReference>
<evidence type="ECO:0000313" key="1">
    <source>
        <dbReference type="EMBL" id="CAF4666128.1"/>
    </source>
</evidence>
<dbReference type="EMBL" id="CAJOBC010148049">
    <property type="protein sequence ID" value="CAF4666128.1"/>
    <property type="molecule type" value="Genomic_DNA"/>
</dbReference>
<evidence type="ECO:0000313" key="2">
    <source>
        <dbReference type="Proteomes" id="UP000681722"/>
    </source>
</evidence>
<accession>A0A8S3A3A1</accession>